<comment type="caution">
    <text evidence="2">The sequence shown here is derived from an EMBL/GenBank/DDBJ whole genome shotgun (WGS) entry which is preliminary data.</text>
</comment>
<dbReference type="InterPro" id="IPR005302">
    <property type="entry name" value="MoCF_Sase_C"/>
</dbReference>
<name>A0A9P8SLH2_9HYPO</name>
<keyword evidence="3" id="KW-1185">Reference proteome</keyword>
<reference evidence="2" key="1">
    <citation type="submission" date="2021-09" db="EMBL/GenBank/DDBJ databases">
        <title>A high-quality genome of the endoparasitic fungus Hirsutella rhossiliensis with a comparison of Hirsutella genomes reveals transposable elements contributing to genome size variation.</title>
        <authorList>
            <person name="Lin R."/>
            <person name="Jiao Y."/>
            <person name="Sun X."/>
            <person name="Ling J."/>
            <person name="Xie B."/>
            <person name="Cheng X."/>
        </authorList>
    </citation>
    <scope>NUCLEOTIDE SEQUENCE</scope>
    <source>
        <strain evidence="2">HR02</strain>
    </source>
</reference>
<dbReference type="PROSITE" id="PS51340">
    <property type="entry name" value="MOSC"/>
    <property type="match status" value="1"/>
</dbReference>
<dbReference type="Pfam" id="PF03473">
    <property type="entry name" value="MOSC"/>
    <property type="match status" value="1"/>
</dbReference>
<dbReference type="Proteomes" id="UP000824596">
    <property type="component" value="Unassembled WGS sequence"/>
</dbReference>
<organism evidence="2 3">
    <name type="scientific">Hirsutella rhossiliensis</name>
    <dbReference type="NCBI Taxonomy" id="111463"/>
    <lineage>
        <taxon>Eukaryota</taxon>
        <taxon>Fungi</taxon>
        <taxon>Dikarya</taxon>
        <taxon>Ascomycota</taxon>
        <taxon>Pezizomycotina</taxon>
        <taxon>Sordariomycetes</taxon>
        <taxon>Hypocreomycetidae</taxon>
        <taxon>Hypocreales</taxon>
        <taxon>Ophiocordycipitaceae</taxon>
        <taxon>Hirsutella</taxon>
    </lineage>
</organism>
<dbReference type="InterPro" id="IPR011037">
    <property type="entry name" value="Pyrv_Knase-like_insert_dom_sf"/>
</dbReference>
<dbReference type="Pfam" id="PF03476">
    <property type="entry name" value="MOSC_N"/>
    <property type="match status" value="1"/>
</dbReference>
<dbReference type="GeneID" id="68352955"/>
<accession>A0A9P8SLH2</accession>
<dbReference type="GO" id="GO:0030170">
    <property type="term" value="F:pyridoxal phosphate binding"/>
    <property type="evidence" value="ECO:0007669"/>
    <property type="project" value="InterPro"/>
</dbReference>
<sequence>MRVTAIYTYPIKALRGIRLDEARLGPQGIEHDRRFMLCRVEPDGQLRNVTLAGNPQCALFAQDVVGPDIHVRYLAPHPPVVPPHPHQDSVLRVPLRPDVAALPKVHVNLHQSLVDAHRMGSPYDDWFAACFGFPMALIFIGDERRPILGTFAPQPPAGTRPGPPPWLAFSDVAPLLFASEQSLRNVSARLSGGTMDMVKFRPNIVVDGEAEFDEDYWADLSVHGEPAFTLTKMCCRCSSINVDYDTGRLAQGDDGIVLKKLMADRRVDLGYKYSPVFGKYGFLAPGRDCLTLRVGDPVAVESRSLERPVCDWPLKSKSDARFYQYSA</sequence>
<dbReference type="EMBL" id="JAIZPD010000003">
    <property type="protein sequence ID" value="KAH0965810.1"/>
    <property type="molecule type" value="Genomic_DNA"/>
</dbReference>
<dbReference type="OrthoDB" id="17255at2759"/>
<feature type="domain" description="MOSC" evidence="1">
    <location>
        <begin position="145"/>
        <end position="301"/>
    </location>
</feature>
<proteinExistence type="predicted"/>
<dbReference type="GO" id="GO:0030151">
    <property type="term" value="F:molybdenum ion binding"/>
    <property type="evidence" value="ECO:0007669"/>
    <property type="project" value="InterPro"/>
</dbReference>
<dbReference type="PANTHER" id="PTHR14237">
    <property type="entry name" value="MOLYBDOPTERIN COFACTOR SULFURASE MOSC"/>
    <property type="match status" value="1"/>
</dbReference>
<evidence type="ECO:0000313" key="3">
    <source>
        <dbReference type="Proteomes" id="UP000824596"/>
    </source>
</evidence>
<dbReference type="SUPFAM" id="SSF141673">
    <property type="entry name" value="MOSC N-terminal domain-like"/>
    <property type="match status" value="1"/>
</dbReference>
<gene>
    <name evidence="2" type="ORF">HRG_03826</name>
</gene>
<dbReference type="PANTHER" id="PTHR14237:SF34">
    <property type="entry name" value="MOSC DOMAIN PROTEIN (AFU_ORTHOLOGUE AFUA_2G07820)"/>
    <property type="match status" value="1"/>
</dbReference>
<dbReference type="RefSeq" id="XP_044723323.1">
    <property type="nucleotide sequence ID" value="XM_044862297.1"/>
</dbReference>
<evidence type="ECO:0000313" key="2">
    <source>
        <dbReference type="EMBL" id="KAH0965810.1"/>
    </source>
</evidence>
<protein>
    <submittedName>
        <fullName evidence="2">MOSC domain-containing protein</fullName>
    </submittedName>
</protein>
<dbReference type="SUPFAM" id="SSF50800">
    <property type="entry name" value="PK beta-barrel domain-like"/>
    <property type="match status" value="1"/>
</dbReference>
<dbReference type="GO" id="GO:0003824">
    <property type="term" value="F:catalytic activity"/>
    <property type="evidence" value="ECO:0007669"/>
    <property type="project" value="InterPro"/>
</dbReference>
<evidence type="ECO:0000259" key="1">
    <source>
        <dbReference type="PROSITE" id="PS51340"/>
    </source>
</evidence>
<dbReference type="InterPro" id="IPR005303">
    <property type="entry name" value="MOCOS_middle"/>
</dbReference>
<dbReference type="AlphaFoldDB" id="A0A9P8SLH2"/>